<dbReference type="OrthoDB" id="9934712at2"/>
<dbReference type="RefSeq" id="WP_126626954.1">
    <property type="nucleotide sequence ID" value="NZ_BIFT01000001.1"/>
</dbReference>
<keyword evidence="3" id="KW-1185">Reference proteome</keyword>
<organism evidence="2 3">
    <name type="scientific">Dictyobacter alpinus</name>
    <dbReference type="NCBI Taxonomy" id="2014873"/>
    <lineage>
        <taxon>Bacteria</taxon>
        <taxon>Bacillati</taxon>
        <taxon>Chloroflexota</taxon>
        <taxon>Ktedonobacteria</taxon>
        <taxon>Ktedonobacterales</taxon>
        <taxon>Dictyobacteraceae</taxon>
        <taxon>Dictyobacter</taxon>
    </lineage>
</organism>
<dbReference type="Proteomes" id="UP000287171">
    <property type="component" value="Unassembled WGS sequence"/>
</dbReference>
<reference evidence="3" key="1">
    <citation type="submission" date="2018-12" db="EMBL/GenBank/DDBJ databases">
        <title>Tengunoibacter tsumagoiensis gen. nov., sp. nov., Dictyobacter kobayashii sp. nov., D. alpinus sp. nov., and D. joshuensis sp. nov. and description of Dictyobacteraceae fam. nov. within the order Ktedonobacterales isolated from Tengu-no-mugimeshi.</title>
        <authorList>
            <person name="Wang C.M."/>
            <person name="Zheng Y."/>
            <person name="Sakai Y."/>
            <person name="Toyoda A."/>
            <person name="Minakuchi Y."/>
            <person name="Abe K."/>
            <person name="Yokota A."/>
            <person name="Yabe S."/>
        </authorList>
    </citation>
    <scope>NUCLEOTIDE SEQUENCE [LARGE SCALE GENOMIC DNA]</scope>
    <source>
        <strain evidence="3">Uno16</strain>
    </source>
</reference>
<protein>
    <submittedName>
        <fullName evidence="2">Uncharacterized protein</fullName>
    </submittedName>
</protein>
<keyword evidence="1" id="KW-0472">Membrane</keyword>
<sequence>MIGATRLFLLALPVISAPVVFCWLLPEATLFELFLISLGMLVLLAFHLLLVKEIIKLNDFKHRIDLQRAVRELKLDRIRHGNHLAGRRPQRASRGRHF</sequence>
<keyword evidence="1" id="KW-1133">Transmembrane helix</keyword>
<feature type="transmembrane region" description="Helical" evidence="1">
    <location>
        <begin position="32"/>
        <end position="51"/>
    </location>
</feature>
<gene>
    <name evidence="2" type="ORF">KDA_19930</name>
</gene>
<dbReference type="EMBL" id="BIFT01000001">
    <property type="protein sequence ID" value="GCE26509.1"/>
    <property type="molecule type" value="Genomic_DNA"/>
</dbReference>
<proteinExistence type="predicted"/>
<evidence type="ECO:0000313" key="3">
    <source>
        <dbReference type="Proteomes" id="UP000287171"/>
    </source>
</evidence>
<evidence type="ECO:0000313" key="2">
    <source>
        <dbReference type="EMBL" id="GCE26509.1"/>
    </source>
</evidence>
<accession>A0A402B587</accession>
<evidence type="ECO:0000256" key="1">
    <source>
        <dbReference type="SAM" id="Phobius"/>
    </source>
</evidence>
<comment type="caution">
    <text evidence="2">The sequence shown here is derived from an EMBL/GenBank/DDBJ whole genome shotgun (WGS) entry which is preliminary data.</text>
</comment>
<keyword evidence="1" id="KW-0812">Transmembrane</keyword>
<dbReference type="AlphaFoldDB" id="A0A402B587"/>
<name>A0A402B587_9CHLR</name>